<feature type="region of interest" description="Disordered" evidence="1">
    <location>
        <begin position="93"/>
        <end position="129"/>
    </location>
</feature>
<evidence type="ECO:0000256" key="1">
    <source>
        <dbReference type="SAM" id="MobiDB-lite"/>
    </source>
</evidence>
<evidence type="ECO:0000256" key="2">
    <source>
        <dbReference type="SAM" id="SignalP"/>
    </source>
</evidence>
<proteinExistence type="predicted"/>
<gene>
    <name evidence="3" type="ORF">G6O67_003226</name>
</gene>
<evidence type="ECO:0008006" key="5">
    <source>
        <dbReference type="Google" id="ProtNLM"/>
    </source>
</evidence>
<dbReference type="Proteomes" id="UP000557566">
    <property type="component" value="Unassembled WGS sequence"/>
</dbReference>
<feature type="chain" id="PRO_5034687457" description="Secreted protein" evidence="2">
    <location>
        <begin position="23"/>
        <end position="129"/>
    </location>
</feature>
<keyword evidence="2" id="KW-0732">Signal</keyword>
<dbReference type="EMBL" id="JAAVMX010000003">
    <property type="protein sequence ID" value="KAF4511423.1"/>
    <property type="molecule type" value="Genomic_DNA"/>
</dbReference>
<sequence>MAINADLWIALVLSTYLATSHAATHSTSHGITTATHSDLSRCRAVTMHESSTIDKTVICSPFLRDRLGTLDFGGDVLAPLVLREWYRHQGSPWQLRSDEASTGETPARRTDTFGTRRAKLRVHSSPSCG</sequence>
<keyword evidence="4" id="KW-1185">Reference proteome</keyword>
<evidence type="ECO:0000313" key="3">
    <source>
        <dbReference type="EMBL" id="KAF4511423.1"/>
    </source>
</evidence>
<name>A0A8H4PWB2_9HYPO</name>
<organism evidence="3 4">
    <name type="scientific">Ophiocordyceps sinensis</name>
    <dbReference type="NCBI Taxonomy" id="72228"/>
    <lineage>
        <taxon>Eukaryota</taxon>
        <taxon>Fungi</taxon>
        <taxon>Dikarya</taxon>
        <taxon>Ascomycota</taxon>
        <taxon>Pezizomycotina</taxon>
        <taxon>Sordariomycetes</taxon>
        <taxon>Hypocreomycetidae</taxon>
        <taxon>Hypocreales</taxon>
        <taxon>Ophiocordycipitaceae</taxon>
        <taxon>Ophiocordyceps</taxon>
    </lineage>
</organism>
<evidence type="ECO:0000313" key="4">
    <source>
        <dbReference type="Proteomes" id="UP000557566"/>
    </source>
</evidence>
<feature type="signal peptide" evidence="2">
    <location>
        <begin position="1"/>
        <end position="22"/>
    </location>
</feature>
<protein>
    <recommendedName>
        <fullName evidence="5">Secreted protein</fullName>
    </recommendedName>
</protein>
<comment type="caution">
    <text evidence="3">The sequence shown here is derived from an EMBL/GenBank/DDBJ whole genome shotgun (WGS) entry which is preliminary data.</text>
</comment>
<dbReference type="AlphaFoldDB" id="A0A8H4PWB2"/>
<accession>A0A8H4PWB2</accession>
<reference evidence="3 4" key="1">
    <citation type="journal article" date="2020" name="Genome Biol. Evol.">
        <title>A new high-quality draft genome assembly of the Chinese cordyceps Ophiocordyceps sinensis.</title>
        <authorList>
            <person name="Shu R."/>
            <person name="Zhang J."/>
            <person name="Meng Q."/>
            <person name="Zhang H."/>
            <person name="Zhou G."/>
            <person name="Li M."/>
            <person name="Wu P."/>
            <person name="Zhao Y."/>
            <person name="Chen C."/>
            <person name="Qin Q."/>
        </authorList>
    </citation>
    <scope>NUCLEOTIDE SEQUENCE [LARGE SCALE GENOMIC DNA]</scope>
    <source>
        <strain evidence="3 4">IOZ07</strain>
    </source>
</reference>